<dbReference type="AlphaFoldDB" id="A0A161IA41"/>
<feature type="compositionally biased region" description="Basic and acidic residues" evidence="3">
    <location>
        <begin position="1"/>
        <end position="11"/>
    </location>
</feature>
<name>A0A161IA41_9GAMM</name>
<keyword evidence="1 2" id="KW-0238">DNA-binding</keyword>
<dbReference type="InterPro" id="IPR050109">
    <property type="entry name" value="HTH-type_TetR-like_transc_reg"/>
</dbReference>
<dbReference type="EMBL" id="KU926705">
    <property type="protein sequence ID" value="ANC57877.1"/>
    <property type="molecule type" value="Genomic_DNA"/>
</dbReference>
<dbReference type="PRINTS" id="PR00455">
    <property type="entry name" value="HTHTETR"/>
</dbReference>
<dbReference type="InterPro" id="IPR036271">
    <property type="entry name" value="Tet_transcr_reg_TetR-rel_C_sf"/>
</dbReference>
<evidence type="ECO:0000256" key="3">
    <source>
        <dbReference type="SAM" id="MobiDB-lite"/>
    </source>
</evidence>
<dbReference type="Pfam" id="PF00440">
    <property type="entry name" value="TetR_N"/>
    <property type="match status" value="1"/>
</dbReference>
<dbReference type="InterPro" id="IPR013573">
    <property type="entry name" value="Tscrpt_reg_YcdC_C"/>
</dbReference>
<accession>A0A161IA41</accession>
<dbReference type="Gene3D" id="1.10.10.60">
    <property type="entry name" value="Homeodomain-like"/>
    <property type="match status" value="1"/>
</dbReference>
<dbReference type="PANTHER" id="PTHR30328:SF54">
    <property type="entry name" value="HTH-TYPE TRANSCRIPTIONAL REPRESSOR SCO4008"/>
    <property type="match status" value="1"/>
</dbReference>
<protein>
    <submittedName>
        <fullName evidence="5">Regulatory protein, TetR</fullName>
    </submittedName>
</protein>
<proteinExistence type="predicted"/>
<feature type="region of interest" description="Disordered" evidence="3">
    <location>
        <begin position="1"/>
        <end position="21"/>
    </location>
</feature>
<evidence type="ECO:0000256" key="2">
    <source>
        <dbReference type="PROSITE-ProRule" id="PRU00335"/>
    </source>
</evidence>
<dbReference type="InterPro" id="IPR001647">
    <property type="entry name" value="HTH_TetR"/>
</dbReference>
<evidence type="ECO:0000313" key="5">
    <source>
        <dbReference type="EMBL" id="ANC57877.1"/>
    </source>
</evidence>
<evidence type="ECO:0000259" key="4">
    <source>
        <dbReference type="PROSITE" id="PS50977"/>
    </source>
</evidence>
<dbReference type="SUPFAM" id="SSF46689">
    <property type="entry name" value="Homeodomain-like"/>
    <property type="match status" value="1"/>
</dbReference>
<evidence type="ECO:0000256" key="1">
    <source>
        <dbReference type="ARBA" id="ARBA00023125"/>
    </source>
</evidence>
<dbReference type="InterPro" id="IPR009057">
    <property type="entry name" value="Homeodomain-like_sf"/>
</dbReference>
<organism evidence="5">
    <name type="scientific">Colwellia sp. C1</name>
    <dbReference type="NCBI Taxonomy" id="1737566"/>
    <lineage>
        <taxon>Bacteria</taxon>
        <taxon>Pseudomonadati</taxon>
        <taxon>Pseudomonadota</taxon>
        <taxon>Gammaproteobacteria</taxon>
        <taxon>Alteromonadales</taxon>
        <taxon>Colwelliaceae</taxon>
        <taxon>Colwellia</taxon>
    </lineage>
</organism>
<dbReference type="GO" id="GO:0003677">
    <property type="term" value="F:DNA binding"/>
    <property type="evidence" value="ECO:0007669"/>
    <property type="project" value="UniProtKB-UniRule"/>
</dbReference>
<dbReference type="Pfam" id="PF08362">
    <property type="entry name" value="TetR_C_3"/>
    <property type="match status" value="1"/>
</dbReference>
<feature type="DNA-binding region" description="H-T-H motif" evidence="2">
    <location>
        <begin position="44"/>
        <end position="63"/>
    </location>
</feature>
<feature type="domain" description="HTH tetR-type" evidence="4">
    <location>
        <begin position="21"/>
        <end position="81"/>
    </location>
</feature>
<reference evidence="5" key="1">
    <citation type="submission" date="2016-03" db="EMBL/GenBank/DDBJ databases">
        <title>Partial sequence of psychrophilic Colwellia sp.</title>
        <authorList>
            <person name="Pankowski J.A."/>
            <person name="Leong J.S."/>
            <person name="Nano F.E."/>
        </authorList>
    </citation>
    <scope>NUCLEOTIDE SEQUENCE</scope>
    <source>
        <strain evidence="5">C1</strain>
    </source>
</reference>
<dbReference type="Gene3D" id="1.10.357.10">
    <property type="entry name" value="Tetracycline Repressor, domain 2"/>
    <property type="match status" value="1"/>
</dbReference>
<dbReference type="PROSITE" id="PS50977">
    <property type="entry name" value="HTH_TETR_2"/>
    <property type="match status" value="1"/>
</dbReference>
<dbReference type="PANTHER" id="PTHR30328">
    <property type="entry name" value="TRANSCRIPTIONAL REPRESSOR"/>
    <property type="match status" value="1"/>
</dbReference>
<sequence length="218" mass="24693">MFLSTPEEKPTTKRRRSRTREAHEVKIMEAAEHVFAHRGYNGATIESIAEQAGFSKQNMLYYFASKELLYQNVLKNILNLWLAKMNLINQEGTDPTSMLSNYIRGKLEFSRSHPIGSKVFANEIINGATHISQYLKENLTPALEADVKLVKGWIAQGLIDDIDPYHLFFVIWASTQTYADFSTQIQIVLGKPQLEDGDFNNAGDFLTHTLLKGIGLKI</sequence>
<dbReference type="SUPFAM" id="SSF48498">
    <property type="entry name" value="Tetracyclin repressor-like, C-terminal domain"/>
    <property type="match status" value="1"/>
</dbReference>
<dbReference type="GO" id="GO:0045892">
    <property type="term" value="P:negative regulation of DNA-templated transcription"/>
    <property type="evidence" value="ECO:0007669"/>
    <property type="project" value="InterPro"/>
</dbReference>